<organism evidence="3 4">
    <name type="scientific">Artemisia annua</name>
    <name type="common">Sweet wormwood</name>
    <dbReference type="NCBI Taxonomy" id="35608"/>
    <lineage>
        <taxon>Eukaryota</taxon>
        <taxon>Viridiplantae</taxon>
        <taxon>Streptophyta</taxon>
        <taxon>Embryophyta</taxon>
        <taxon>Tracheophyta</taxon>
        <taxon>Spermatophyta</taxon>
        <taxon>Magnoliopsida</taxon>
        <taxon>eudicotyledons</taxon>
        <taxon>Gunneridae</taxon>
        <taxon>Pentapetalae</taxon>
        <taxon>asterids</taxon>
        <taxon>campanulids</taxon>
        <taxon>Asterales</taxon>
        <taxon>Asteraceae</taxon>
        <taxon>Asteroideae</taxon>
        <taxon>Anthemideae</taxon>
        <taxon>Artemisiinae</taxon>
        <taxon>Artemisia</taxon>
    </lineage>
</organism>
<keyword evidence="4" id="KW-1185">Reference proteome</keyword>
<dbReference type="EMBL" id="PKPP01018273">
    <property type="protein sequence ID" value="PWA36386.1"/>
    <property type="molecule type" value="Genomic_DNA"/>
</dbReference>
<evidence type="ECO:0000256" key="2">
    <source>
        <dbReference type="RuleBase" id="RU369043"/>
    </source>
</evidence>
<comment type="caution">
    <text evidence="3">The sequence shown here is derived from an EMBL/GenBank/DDBJ whole genome shotgun (WGS) entry which is preliminary data.</text>
</comment>
<dbReference type="PANTHER" id="PTHR31096">
    <property type="entry name" value="ACT DOMAIN-CONTAINING PROTEIN ACR4-RELATED"/>
    <property type="match status" value="1"/>
</dbReference>
<dbReference type="Proteomes" id="UP000245207">
    <property type="component" value="Unassembled WGS sequence"/>
</dbReference>
<dbReference type="GO" id="GO:0016597">
    <property type="term" value="F:amino acid binding"/>
    <property type="evidence" value="ECO:0007669"/>
    <property type="project" value="UniProtKB-UniRule"/>
</dbReference>
<dbReference type="PANTHER" id="PTHR31096:SF55">
    <property type="entry name" value="ACT DOMAIN-CONTAINING PROTEIN ACR6"/>
    <property type="match status" value="1"/>
</dbReference>
<evidence type="ECO:0000313" key="4">
    <source>
        <dbReference type="Proteomes" id="UP000245207"/>
    </source>
</evidence>
<dbReference type="InterPro" id="IPR040217">
    <property type="entry name" value="ACR1-12"/>
</dbReference>
<comment type="function">
    <text evidence="2">Binds amino acids.</text>
</comment>
<reference evidence="3 4" key="1">
    <citation type="journal article" date="2018" name="Mol. Plant">
        <title>The genome of Artemisia annua provides insight into the evolution of Asteraceae family and artemisinin biosynthesis.</title>
        <authorList>
            <person name="Shen Q."/>
            <person name="Zhang L."/>
            <person name="Liao Z."/>
            <person name="Wang S."/>
            <person name="Yan T."/>
            <person name="Shi P."/>
            <person name="Liu M."/>
            <person name="Fu X."/>
            <person name="Pan Q."/>
            <person name="Wang Y."/>
            <person name="Lv Z."/>
            <person name="Lu X."/>
            <person name="Zhang F."/>
            <person name="Jiang W."/>
            <person name="Ma Y."/>
            <person name="Chen M."/>
            <person name="Hao X."/>
            <person name="Li L."/>
            <person name="Tang Y."/>
            <person name="Lv G."/>
            <person name="Zhou Y."/>
            <person name="Sun X."/>
            <person name="Brodelius P.E."/>
            <person name="Rose J.K.C."/>
            <person name="Tang K."/>
        </authorList>
    </citation>
    <scope>NUCLEOTIDE SEQUENCE [LARGE SCALE GENOMIC DNA]</scope>
    <source>
        <strain evidence="4">cv. Huhao1</strain>
        <tissue evidence="3">Leaf</tissue>
    </source>
</reference>
<dbReference type="STRING" id="35608.A0A2U1KI08"/>
<accession>A0A2U1KI08</accession>
<dbReference type="OrthoDB" id="1716101at2759"/>
<dbReference type="AlphaFoldDB" id="A0A2U1KI08"/>
<sequence length="112" mass="13105">MSGLKHRQRRSQQIMFAERDYEKIERAEQEDRLRPQVTVLDFVEKDNMVITMHCRDRPKLLFDIICTLTDMDYVVFHGVVHTGKMEAFQCLEAAIERRTSEDGGFSGPGDWP</sequence>
<gene>
    <name evidence="3" type="ORF">CTI12_AA600540</name>
</gene>
<name>A0A2U1KI08_ARTAN</name>
<protein>
    <recommendedName>
        <fullName evidence="2">ACT domain-containing protein ACR</fullName>
    </recommendedName>
    <alternativeName>
        <fullName evidence="2">Protein ACT DOMAIN REPEATS</fullName>
    </alternativeName>
</protein>
<evidence type="ECO:0000313" key="3">
    <source>
        <dbReference type="EMBL" id="PWA36386.1"/>
    </source>
</evidence>
<keyword evidence="1 2" id="KW-0677">Repeat</keyword>
<evidence type="ECO:0000256" key="1">
    <source>
        <dbReference type="ARBA" id="ARBA00022737"/>
    </source>
</evidence>
<proteinExistence type="predicted"/>